<dbReference type="InterPro" id="IPR036388">
    <property type="entry name" value="WH-like_DNA-bd_sf"/>
</dbReference>
<dbReference type="Proteomes" id="UP001057877">
    <property type="component" value="Chromosome"/>
</dbReference>
<dbReference type="InterPro" id="IPR013324">
    <property type="entry name" value="RNA_pol_sigma_r3/r4-like"/>
</dbReference>
<dbReference type="InterPro" id="IPR013325">
    <property type="entry name" value="RNA_pol_sigma_r2"/>
</dbReference>
<dbReference type="InterPro" id="IPR014284">
    <property type="entry name" value="RNA_pol_sigma-70_dom"/>
</dbReference>
<dbReference type="Gene3D" id="1.10.10.10">
    <property type="entry name" value="Winged helix-like DNA-binding domain superfamily/Winged helix DNA-binding domain"/>
    <property type="match status" value="1"/>
</dbReference>
<keyword evidence="2" id="KW-0805">Transcription regulation</keyword>
<dbReference type="SUPFAM" id="SSF88946">
    <property type="entry name" value="Sigma2 domain of RNA polymerase sigma factors"/>
    <property type="match status" value="1"/>
</dbReference>
<keyword evidence="5" id="KW-0804">Transcription</keyword>
<dbReference type="Pfam" id="PF04542">
    <property type="entry name" value="Sigma70_r2"/>
    <property type="match status" value="1"/>
</dbReference>
<dbReference type="Gene3D" id="1.10.1740.10">
    <property type="match status" value="1"/>
</dbReference>
<dbReference type="CDD" id="cd06171">
    <property type="entry name" value="Sigma70_r4"/>
    <property type="match status" value="1"/>
</dbReference>
<protein>
    <submittedName>
        <fullName evidence="8">RNA polymerase sigma factor</fullName>
    </submittedName>
</protein>
<evidence type="ECO:0000256" key="5">
    <source>
        <dbReference type="ARBA" id="ARBA00023163"/>
    </source>
</evidence>
<gene>
    <name evidence="8" type="ORF">L1F29_23395</name>
</gene>
<reference evidence="8" key="1">
    <citation type="submission" date="2022-01" db="EMBL/GenBank/DDBJ databases">
        <title>Paenibacillus spongiae sp. nov., isolated from marine sponge.</title>
        <authorList>
            <person name="Li Z."/>
            <person name="Zhang M."/>
        </authorList>
    </citation>
    <scope>NUCLEOTIDE SEQUENCE</scope>
    <source>
        <strain evidence="8">PHS-Z3</strain>
    </source>
</reference>
<keyword evidence="9" id="KW-1185">Reference proteome</keyword>
<sequence>MNALQSDEELIRELRQGNQIAMEILVKRHYKSVFAYLYRYSGDYHTSYDLTQETFIKMVRHIDNLSQEESFKHWLLKIALNTCRDYYRSRSYKARQLSNEWTEETADSSYHQVDIIDSRIESDSVKSAVMELPDYQRETIILRFYQDLKIKDIADLTSVGEPTVKSRINQGLSKLKAIMERGVNHDKKKNAR</sequence>
<evidence type="ECO:0000256" key="3">
    <source>
        <dbReference type="ARBA" id="ARBA00023082"/>
    </source>
</evidence>
<dbReference type="InterPro" id="IPR039425">
    <property type="entry name" value="RNA_pol_sigma-70-like"/>
</dbReference>
<feature type="domain" description="RNA polymerase sigma factor 70 region 4 type 2" evidence="7">
    <location>
        <begin position="124"/>
        <end position="175"/>
    </location>
</feature>
<evidence type="ECO:0000259" key="7">
    <source>
        <dbReference type="Pfam" id="PF08281"/>
    </source>
</evidence>
<name>A0ABY5S3Y0_9BACL</name>
<keyword evidence="3" id="KW-0731">Sigma factor</keyword>
<evidence type="ECO:0000256" key="1">
    <source>
        <dbReference type="ARBA" id="ARBA00010641"/>
    </source>
</evidence>
<accession>A0ABY5S3Y0</accession>
<organism evidence="8 9">
    <name type="scientific">Paenibacillus spongiae</name>
    <dbReference type="NCBI Taxonomy" id="2909671"/>
    <lineage>
        <taxon>Bacteria</taxon>
        <taxon>Bacillati</taxon>
        <taxon>Bacillota</taxon>
        <taxon>Bacilli</taxon>
        <taxon>Bacillales</taxon>
        <taxon>Paenibacillaceae</taxon>
        <taxon>Paenibacillus</taxon>
    </lineage>
</organism>
<dbReference type="InterPro" id="IPR013249">
    <property type="entry name" value="RNA_pol_sigma70_r4_t2"/>
</dbReference>
<keyword evidence="4" id="KW-0238">DNA-binding</keyword>
<feature type="domain" description="RNA polymerase sigma-70 region 2" evidence="6">
    <location>
        <begin position="25"/>
        <end position="91"/>
    </location>
</feature>
<dbReference type="SUPFAM" id="SSF88659">
    <property type="entry name" value="Sigma3 and sigma4 domains of RNA polymerase sigma factors"/>
    <property type="match status" value="1"/>
</dbReference>
<dbReference type="PANTHER" id="PTHR43133">
    <property type="entry name" value="RNA POLYMERASE ECF-TYPE SIGMA FACTO"/>
    <property type="match status" value="1"/>
</dbReference>
<dbReference type="PANTHER" id="PTHR43133:SF8">
    <property type="entry name" value="RNA POLYMERASE SIGMA FACTOR HI_1459-RELATED"/>
    <property type="match status" value="1"/>
</dbReference>
<evidence type="ECO:0000256" key="2">
    <source>
        <dbReference type="ARBA" id="ARBA00023015"/>
    </source>
</evidence>
<evidence type="ECO:0000313" key="8">
    <source>
        <dbReference type="EMBL" id="UVI28379.1"/>
    </source>
</evidence>
<dbReference type="NCBIfam" id="TIGR02937">
    <property type="entry name" value="sigma70-ECF"/>
    <property type="match status" value="1"/>
</dbReference>
<proteinExistence type="inferred from homology"/>
<dbReference type="EMBL" id="CP091430">
    <property type="protein sequence ID" value="UVI28379.1"/>
    <property type="molecule type" value="Genomic_DNA"/>
</dbReference>
<evidence type="ECO:0000256" key="4">
    <source>
        <dbReference type="ARBA" id="ARBA00023125"/>
    </source>
</evidence>
<evidence type="ECO:0000259" key="6">
    <source>
        <dbReference type="Pfam" id="PF04542"/>
    </source>
</evidence>
<evidence type="ECO:0000313" key="9">
    <source>
        <dbReference type="Proteomes" id="UP001057877"/>
    </source>
</evidence>
<comment type="similarity">
    <text evidence="1">Belongs to the sigma-70 factor family. ECF subfamily.</text>
</comment>
<dbReference type="Pfam" id="PF08281">
    <property type="entry name" value="Sigma70_r4_2"/>
    <property type="match status" value="1"/>
</dbReference>
<dbReference type="InterPro" id="IPR007627">
    <property type="entry name" value="RNA_pol_sigma70_r2"/>
</dbReference>